<dbReference type="Pfam" id="PF04290">
    <property type="entry name" value="DctQ"/>
    <property type="match status" value="1"/>
</dbReference>
<dbReference type="InterPro" id="IPR055348">
    <property type="entry name" value="DctQ"/>
</dbReference>
<dbReference type="GO" id="GO:0022857">
    <property type="term" value="F:transmembrane transporter activity"/>
    <property type="evidence" value="ECO:0007669"/>
    <property type="project" value="TreeGrafter"/>
</dbReference>
<evidence type="ECO:0000256" key="1">
    <source>
        <dbReference type="ARBA" id="ARBA00004429"/>
    </source>
</evidence>
<evidence type="ECO:0000256" key="4">
    <source>
        <dbReference type="ARBA" id="ARBA00022519"/>
    </source>
</evidence>
<feature type="transmembrane region" description="Helical" evidence="9">
    <location>
        <begin position="130"/>
        <end position="152"/>
    </location>
</feature>
<protein>
    <submittedName>
        <fullName evidence="11">TRAP-type C4-dicarboxylate transport system, small permease component</fullName>
    </submittedName>
</protein>
<dbReference type="Proteomes" id="UP000190042">
    <property type="component" value="Unassembled WGS sequence"/>
</dbReference>
<feature type="transmembrane region" description="Helical" evidence="9">
    <location>
        <begin position="48"/>
        <end position="66"/>
    </location>
</feature>
<evidence type="ECO:0000256" key="8">
    <source>
        <dbReference type="ARBA" id="ARBA00038436"/>
    </source>
</evidence>
<dbReference type="RefSeq" id="WP_078818604.1">
    <property type="nucleotide sequence ID" value="NZ_FUYJ01000009.1"/>
</dbReference>
<evidence type="ECO:0000259" key="10">
    <source>
        <dbReference type="Pfam" id="PF04290"/>
    </source>
</evidence>
<reference evidence="12" key="1">
    <citation type="submission" date="2017-02" db="EMBL/GenBank/DDBJ databases">
        <authorList>
            <person name="Varghese N."/>
            <person name="Submissions S."/>
        </authorList>
    </citation>
    <scope>NUCLEOTIDE SEQUENCE [LARGE SCALE GENOMIC DNA]</scope>
    <source>
        <strain evidence="12">DSM 23966</strain>
    </source>
</reference>
<evidence type="ECO:0000256" key="5">
    <source>
        <dbReference type="ARBA" id="ARBA00022692"/>
    </source>
</evidence>
<proteinExistence type="inferred from homology"/>
<accession>A0A1T4YV31</accession>
<dbReference type="PANTHER" id="PTHR35011">
    <property type="entry name" value="2,3-DIKETO-L-GULONATE TRAP TRANSPORTER SMALL PERMEASE PROTEIN YIAM"/>
    <property type="match status" value="1"/>
</dbReference>
<dbReference type="InterPro" id="IPR007387">
    <property type="entry name" value="TRAP_DctQ"/>
</dbReference>
<evidence type="ECO:0000256" key="2">
    <source>
        <dbReference type="ARBA" id="ARBA00022448"/>
    </source>
</evidence>
<sequence>MSTAYRWLDRNFEPIVMALLFYVMTTIVTLQVILRFAFNSGFSWAEELARFLFVWLMYFSISYATRNNSHIKITFLVDKLSEKVSKIIAILVDVLFMVFVIVIFIAAWNICQSITEYQDKAVTMNVSMNILYGAGLVGFALMIIRLIQGLIWKVSNFSNSMDHFTNEGGLYSGANEVIFSPKEQPENNGGEQQ</sequence>
<dbReference type="GO" id="GO:0015740">
    <property type="term" value="P:C4-dicarboxylate transport"/>
    <property type="evidence" value="ECO:0007669"/>
    <property type="project" value="TreeGrafter"/>
</dbReference>
<evidence type="ECO:0000256" key="3">
    <source>
        <dbReference type="ARBA" id="ARBA00022475"/>
    </source>
</evidence>
<feature type="domain" description="Tripartite ATP-independent periplasmic transporters DctQ component" evidence="10">
    <location>
        <begin position="24"/>
        <end position="150"/>
    </location>
</feature>
<keyword evidence="5 9" id="KW-0812">Transmembrane</keyword>
<keyword evidence="2" id="KW-0813">Transport</keyword>
<keyword evidence="4" id="KW-0997">Cell inner membrane</keyword>
<dbReference type="EMBL" id="FUYJ01000009">
    <property type="protein sequence ID" value="SKB05566.1"/>
    <property type="molecule type" value="Genomic_DNA"/>
</dbReference>
<feature type="transmembrane region" description="Helical" evidence="9">
    <location>
        <begin position="12"/>
        <end position="36"/>
    </location>
</feature>
<name>A0A1T4YV31_9BACL</name>
<evidence type="ECO:0000256" key="6">
    <source>
        <dbReference type="ARBA" id="ARBA00022989"/>
    </source>
</evidence>
<comment type="subcellular location">
    <subcellularLocation>
        <location evidence="1">Cell inner membrane</location>
        <topology evidence="1">Multi-pass membrane protein</topology>
    </subcellularLocation>
</comment>
<keyword evidence="3" id="KW-1003">Cell membrane</keyword>
<evidence type="ECO:0000313" key="11">
    <source>
        <dbReference type="EMBL" id="SKB05566.1"/>
    </source>
</evidence>
<organism evidence="11 12">
    <name type="scientific">Sporosarcina newyorkensis</name>
    <dbReference type="NCBI Taxonomy" id="759851"/>
    <lineage>
        <taxon>Bacteria</taxon>
        <taxon>Bacillati</taxon>
        <taxon>Bacillota</taxon>
        <taxon>Bacilli</taxon>
        <taxon>Bacillales</taxon>
        <taxon>Caryophanaceae</taxon>
        <taxon>Sporosarcina</taxon>
    </lineage>
</organism>
<evidence type="ECO:0000256" key="9">
    <source>
        <dbReference type="SAM" id="Phobius"/>
    </source>
</evidence>
<keyword evidence="6 9" id="KW-1133">Transmembrane helix</keyword>
<keyword evidence="12" id="KW-1185">Reference proteome</keyword>
<evidence type="ECO:0000313" key="12">
    <source>
        <dbReference type="Proteomes" id="UP000190042"/>
    </source>
</evidence>
<keyword evidence="7 9" id="KW-0472">Membrane</keyword>
<dbReference type="GO" id="GO:0005886">
    <property type="term" value="C:plasma membrane"/>
    <property type="evidence" value="ECO:0007669"/>
    <property type="project" value="UniProtKB-SubCell"/>
</dbReference>
<dbReference type="PANTHER" id="PTHR35011:SF2">
    <property type="entry name" value="2,3-DIKETO-L-GULONATE TRAP TRANSPORTER SMALL PERMEASE PROTEIN YIAM"/>
    <property type="match status" value="1"/>
</dbReference>
<gene>
    <name evidence="11" type="ORF">SAMN04244570_3678</name>
</gene>
<evidence type="ECO:0000256" key="7">
    <source>
        <dbReference type="ARBA" id="ARBA00023136"/>
    </source>
</evidence>
<dbReference type="AlphaFoldDB" id="A0A1T4YV31"/>
<comment type="similarity">
    <text evidence="8">Belongs to the TRAP transporter small permease family.</text>
</comment>
<feature type="transmembrane region" description="Helical" evidence="9">
    <location>
        <begin position="87"/>
        <end position="110"/>
    </location>
</feature>